<sequence>MTRDKSKRRKRKIKPEFADLATTKQGAAGEAIALQYFAGRGWIAYPVGVEGPHPVDFIVYNPASGKLIAVEVKTYPRLFSSEETGIDLADYKFYIDFEKQNGIEVWLLFVDVFEERMYGAFISYLRPGARSANGKKYFRLGRFKKLPRLTPAELETLEPPPNPARYRYLTPYFPKE</sequence>
<name>A0A5C7FY11_9BACT</name>
<keyword evidence="2" id="KW-1185">Reference proteome</keyword>
<proteinExistence type="predicted"/>
<gene>
    <name evidence="1" type="ORF">FUA23_06595</name>
</gene>
<comment type="caution">
    <text evidence="1">The sequence shown here is derived from an EMBL/GenBank/DDBJ whole genome shotgun (WGS) entry which is preliminary data.</text>
</comment>
<evidence type="ECO:0000313" key="1">
    <source>
        <dbReference type="EMBL" id="TXF90452.1"/>
    </source>
</evidence>
<reference evidence="1 2" key="1">
    <citation type="submission" date="2019-08" db="EMBL/GenBank/DDBJ databases">
        <title>Lewinella sp. strain SSH13 Genome sequencing and assembly.</title>
        <authorList>
            <person name="Kim I."/>
        </authorList>
    </citation>
    <scope>NUCLEOTIDE SEQUENCE [LARGE SCALE GENOMIC DNA]</scope>
    <source>
        <strain evidence="1 2">SSH13</strain>
    </source>
</reference>
<organism evidence="1 2">
    <name type="scientific">Neolewinella aurantiaca</name>
    <dbReference type="NCBI Taxonomy" id="2602767"/>
    <lineage>
        <taxon>Bacteria</taxon>
        <taxon>Pseudomonadati</taxon>
        <taxon>Bacteroidota</taxon>
        <taxon>Saprospiria</taxon>
        <taxon>Saprospirales</taxon>
        <taxon>Lewinellaceae</taxon>
        <taxon>Neolewinella</taxon>
    </lineage>
</organism>
<protein>
    <submittedName>
        <fullName evidence="1">Uncharacterized protein</fullName>
    </submittedName>
</protein>
<dbReference type="EMBL" id="VOXD01000007">
    <property type="protein sequence ID" value="TXF90452.1"/>
    <property type="molecule type" value="Genomic_DNA"/>
</dbReference>
<accession>A0A5C7FY11</accession>
<dbReference type="RefSeq" id="WP_147929933.1">
    <property type="nucleotide sequence ID" value="NZ_VOXD01000007.1"/>
</dbReference>
<evidence type="ECO:0000313" key="2">
    <source>
        <dbReference type="Proteomes" id="UP000321907"/>
    </source>
</evidence>
<dbReference type="AlphaFoldDB" id="A0A5C7FY11"/>
<dbReference type="Proteomes" id="UP000321907">
    <property type="component" value="Unassembled WGS sequence"/>
</dbReference>